<dbReference type="InterPro" id="IPR036812">
    <property type="entry name" value="NAD(P)_OxRdtase_dom_sf"/>
</dbReference>
<evidence type="ECO:0000313" key="2">
    <source>
        <dbReference type="EMBL" id="CAD7254515.1"/>
    </source>
</evidence>
<gene>
    <name evidence="2" type="ORF">DSTB1V02_LOCUS14261</name>
</gene>
<name>A0A7R9FTZ6_9CRUS</name>
<dbReference type="PRINTS" id="PR00069">
    <property type="entry name" value="ALDKETRDTASE"/>
</dbReference>
<dbReference type="EMBL" id="CAJPEV010010155">
    <property type="protein sequence ID" value="CAG0905914.1"/>
    <property type="molecule type" value="Genomic_DNA"/>
</dbReference>
<dbReference type="AlphaFoldDB" id="A0A7R9FTZ6"/>
<proteinExistence type="predicted"/>
<dbReference type="InterPro" id="IPR020471">
    <property type="entry name" value="AKR"/>
</dbReference>
<reference evidence="2" key="1">
    <citation type="submission" date="2020-11" db="EMBL/GenBank/DDBJ databases">
        <authorList>
            <person name="Tran Van P."/>
        </authorList>
    </citation>
    <scope>NUCLEOTIDE SEQUENCE</scope>
</reference>
<organism evidence="2">
    <name type="scientific">Darwinula stevensoni</name>
    <dbReference type="NCBI Taxonomy" id="69355"/>
    <lineage>
        <taxon>Eukaryota</taxon>
        <taxon>Metazoa</taxon>
        <taxon>Ecdysozoa</taxon>
        <taxon>Arthropoda</taxon>
        <taxon>Crustacea</taxon>
        <taxon>Oligostraca</taxon>
        <taxon>Ostracoda</taxon>
        <taxon>Podocopa</taxon>
        <taxon>Podocopida</taxon>
        <taxon>Darwinulocopina</taxon>
        <taxon>Darwinuloidea</taxon>
        <taxon>Darwinulidae</taxon>
        <taxon>Darwinula</taxon>
    </lineage>
</organism>
<sequence>MSSSSTSFKPNVEFYSRQRMPVVGLGTWMSKDAAVDAALDMGYRQIHTAYNYRNEAAIGRVLKRWIDGEKVKREELFIVTMVRALVSHIQKSPKALNLAYVGLYLVHTPVGLKNNGDDNIFPMDLDDTLQIDPTTDLVSPWKGMEEQVGAGRAKSIGIGNFNKEQVTRIVKNARIKPANIQVELHAYFQQKPLRELCEKHDITVVAYAPLGSPG</sequence>
<dbReference type="Gene3D" id="3.20.20.100">
    <property type="entry name" value="NADP-dependent oxidoreductase domain"/>
    <property type="match status" value="1"/>
</dbReference>
<dbReference type="GO" id="GO:0016491">
    <property type="term" value="F:oxidoreductase activity"/>
    <property type="evidence" value="ECO:0007669"/>
    <property type="project" value="InterPro"/>
</dbReference>
<dbReference type="OrthoDB" id="416253at2759"/>
<accession>A0A7R9FTZ6</accession>
<keyword evidence="3" id="KW-1185">Reference proteome</keyword>
<evidence type="ECO:0000259" key="1">
    <source>
        <dbReference type="Pfam" id="PF00248"/>
    </source>
</evidence>
<dbReference type="EMBL" id="LR909673">
    <property type="protein sequence ID" value="CAD7254515.1"/>
    <property type="molecule type" value="Genomic_DNA"/>
</dbReference>
<dbReference type="Proteomes" id="UP000677054">
    <property type="component" value="Unassembled WGS sequence"/>
</dbReference>
<dbReference type="InterPro" id="IPR023210">
    <property type="entry name" value="NADP_OxRdtase_dom"/>
</dbReference>
<dbReference type="Pfam" id="PF00248">
    <property type="entry name" value="Aldo_ket_red"/>
    <property type="match status" value="1"/>
</dbReference>
<dbReference type="SUPFAM" id="SSF51430">
    <property type="entry name" value="NAD(P)-linked oxidoreductase"/>
    <property type="match status" value="1"/>
</dbReference>
<feature type="domain" description="NADP-dependent oxidoreductase" evidence="1">
    <location>
        <begin position="33"/>
        <end position="212"/>
    </location>
</feature>
<evidence type="ECO:0000313" key="3">
    <source>
        <dbReference type="Proteomes" id="UP000677054"/>
    </source>
</evidence>
<protein>
    <recommendedName>
        <fullName evidence="1">NADP-dependent oxidoreductase domain-containing protein</fullName>
    </recommendedName>
</protein>
<dbReference type="PANTHER" id="PTHR11732">
    <property type="entry name" value="ALDO/KETO REDUCTASE"/>
    <property type="match status" value="1"/>
</dbReference>